<organism evidence="2 3">
    <name type="scientific">Alteraurantiacibacter buctensis</name>
    <dbReference type="NCBI Taxonomy" id="1503981"/>
    <lineage>
        <taxon>Bacteria</taxon>
        <taxon>Pseudomonadati</taxon>
        <taxon>Pseudomonadota</taxon>
        <taxon>Alphaproteobacteria</taxon>
        <taxon>Sphingomonadales</taxon>
        <taxon>Erythrobacteraceae</taxon>
        <taxon>Alteraurantiacibacter</taxon>
    </lineage>
</organism>
<dbReference type="AlphaFoldDB" id="A0A844YUK2"/>
<gene>
    <name evidence="2" type="ORF">GRI99_03985</name>
</gene>
<reference evidence="2 3" key="1">
    <citation type="submission" date="2019-12" db="EMBL/GenBank/DDBJ databases">
        <title>Genomic-based taxomic classification of the family Erythrobacteraceae.</title>
        <authorList>
            <person name="Xu L."/>
        </authorList>
    </citation>
    <scope>NUCLEOTIDE SEQUENCE [LARGE SCALE GENOMIC DNA]</scope>
    <source>
        <strain evidence="2 3">M0322</strain>
    </source>
</reference>
<keyword evidence="1" id="KW-1133">Transmembrane helix</keyword>
<comment type="caution">
    <text evidence="2">The sequence shown here is derived from an EMBL/GenBank/DDBJ whole genome shotgun (WGS) entry which is preliminary data.</text>
</comment>
<proteinExistence type="predicted"/>
<dbReference type="OrthoDB" id="7433080at2"/>
<protein>
    <submittedName>
        <fullName evidence="2">Uncharacterized protein</fullName>
    </submittedName>
</protein>
<evidence type="ECO:0000313" key="2">
    <source>
        <dbReference type="EMBL" id="MXO70792.1"/>
    </source>
</evidence>
<dbReference type="Proteomes" id="UP000466966">
    <property type="component" value="Unassembled WGS sequence"/>
</dbReference>
<feature type="transmembrane region" description="Helical" evidence="1">
    <location>
        <begin position="49"/>
        <end position="69"/>
    </location>
</feature>
<keyword evidence="1" id="KW-0812">Transmembrane</keyword>
<keyword evidence="1" id="KW-0472">Membrane</keyword>
<sequence length="71" mass="7867">MITLAKSIPFGVFLTILVCLFMGSGGSTGGVLNIFSFHVEFMDFDVKLYWSWAMFIAGTFLAFVILLMMGD</sequence>
<name>A0A844YUK2_9SPHN</name>
<accession>A0A844YUK2</accession>
<evidence type="ECO:0000313" key="3">
    <source>
        <dbReference type="Proteomes" id="UP000466966"/>
    </source>
</evidence>
<evidence type="ECO:0000256" key="1">
    <source>
        <dbReference type="SAM" id="Phobius"/>
    </source>
</evidence>
<dbReference type="RefSeq" id="WP_160770664.1">
    <property type="nucleotide sequence ID" value="NZ_WTYV01000001.1"/>
</dbReference>
<dbReference type="EMBL" id="WTYV01000001">
    <property type="protein sequence ID" value="MXO70792.1"/>
    <property type="molecule type" value="Genomic_DNA"/>
</dbReference>
<keyword evidence="3" id="KW-1185">Reference proteome</keyword>